<keyword evidence="3" id="KW-1185">Reference proteome</keyword>
<feature type="region of interest" description="Disordered" evidence="1">
    <location>
        <begin position="1"/>
        <end position="88"/>
    </location>
</feature>
<protein>
    <submittedName>
        <fullName evidence="2">Uncharacterized protein</fullName>
    </submittedName>
</protein>
<dbReference type="Proteomes" id="UP001151760">
    <property type="component" value="Unassembled WGS sequence"/>
</dbReference>
<reference evidence="2" key="1">
    <citation type="journal article" date="2022" name="Int. J. Mol. Sci.">
        <title>Draft Genome of Tanacetum Coccineum: Genomic Comparison of Closely Related Tanacetum-Family Plants.</title>
        <authorList>
            <person name="Yamashiro T."/>
            <person name="Shiraishi A."/>
            <person name="Nakayama K."/>
            <person name="Satake H."/>
        </authorList>
    </citation>
    <scope>NUCLEOTIDE SEQUENCE</scope>
</reference>
<feature type="compositionally biased region" description="Low complexity" evidence="1">
    <location>
        <begin position="52"/>
        <end position="66"/>
    </location>
</feature>
<comment type="caution">
    <text evidence="2">The sequence shown here is derived from an EMBL/GenBank/DDBJ whole genome shotgun (WGS) entry which is preliminary data.</text>
</comment>
<name>A0ABQ5I5S4_9ASTR</name>
<proteinExistence type="predicted"/>
<feature type="compositionally biased region" description="Pro residues" evidence="1">
    <location>
        <begin position="40"/>
        <end position="51"/>
    </location>
</feature>
<dbReference type="EMBL" id="BQNB010020387">
    <property type="protein sequence ID" value="GJT95428.1"/>
    <property type="molecule type" value="Genomic_DNA"/>
</dbReference>
<organism evidence="2 3">
    <name type="scientific">Tanacetum coccineum</name>
    <dbReference type="NCBI Taxonomy" id="301880"/>
    <lineage>
        <taxon>Eukaryota</taxon>
        <taxon>Viridiplantae</taxon>
        <taxon>Streptophyta</taxon>
        <taxon>Embryophyta</taxon>
        <taxon>Tracheophyta</taxon>
        <taxon>Spermatophyta</taxon>
        <taxon>Magnoliopsida</taxon>
        <taxon>eudicotyledons</taxon>
        <taxon>Gunneridae</taxon>
        <taxon>Pentapetalae</taxon>
        <taxon>asterids</taxon>
        <taxon>campanulids</taxon>
        <taxon>Asterales</taxon>
        <taxon>Asteraceae</taxon>
        <taxon>Asteroideae</taxon>
        <taxon>Anthemideae</taxon>
        <taxon>Anthemidinae</taxon>
        <taxon>Tanacetum</taxon>
    </lineage>
</organism>
<evidence type="ECO:0000313" key="3">
    <source>
        <dbReference type="Proteomes" id="UP001151760"/>
    </source>
</evidence>
<reference evidence="2" key="2">
    <citation type="submission" date="2022-01" db="EMBL/GenBank/DDBJ databases">
        <authorList>
            <person name="Yamashiro T."/>
            <person name="Shiraishi A."/>
            <person name="Satake H."/>
            <person name="Nakayama K."/>
        </authorList>
    </citation>
    <scope>NUCLEOTIDE SEQUENCE</scope>
</reference>
<sequence>MMRTPRKTVRAPFTLPPSIESAIANEIDTPPRKRGRSPSLSPPPLSPPPSPSSTSSLSSPSQSSASPSPPPTMLPPRKRFKMTSPHPDTTTEAIILARLHRKLAARRWTWVQPRIRTWRDKDGSPNIFEIREISSIAPILPVTSEPIQHIIPLLMARLVHHEDHINEM</sequence>
<gene>
    <name evidence="2" type="ORF">Tco_1090946</name>
</gene>
<evidence type="ECO:0000256" key="1">
    <source>
        <dbReference type="SAM" id="MobiDB-lite"/>
    </source>
</evidence>
<accession>A0ABQ5I5S4</accession>
<evidence type="ECO:0000313" key="2">
    <source>
        <dbReference type="EMBL" id="GJT95428.1"/>
    </source>
</evidence>